<evidence type="ECO:0000313" key="1">
    <source>
        <dbReference type="EMBL" id="CAF9942501.1"/>
    </source>
</evidence>
<proteinExistence type="predicted"/>
<accession>A0A8H3J7Y5</accession>
<sequence length="129" mass="14364">MNVANPPDGRQVFATTTIKNDLATLTGAHAADCYSIASIRRVNVKSLVLTLVLQLLLPDWVRKGDASRLGLHNCTQEFLVIINHTSNWVEHLDDDFIKTTTRCVVERFDAVAAANERVHRHRCGMAKAI</sequence>
<reference evidence="1" key="1">
    <citation type="submission" date="2021-03" db="EMBL/GenBank/DDBJ databases">
        <authorList>
            <person name="Tagirdzhanova G."/>
        </authorList>
    </citation>
    <scope>NUCLEOTIDE SEQUENCE</scope>
</reference>
<gene>
    <name evidence="1" type="ORF">IMSHALPRED_003850</name>
</gene>
<comment type="caution">
    <text evidence="1">The sequence shown here is derived from an EMBL/GenBank/DDBJ whole genome shotgun (WGS) entry which is preliminary data.</text>
</comment>
<protein>
    <submittedName>
        <fullName evidence="1">Uncharacterized protein</fullName>
    </submittedName>
</protein>
<dbReference type="EMBL" id="CAJPDT010000190">
    <property type="protein sequence ID" value="CAF9942501.1"/>
    <property type="molecule type" value="Genomic_DNA"/>
</dbReference>
<dbReference type="OrthoDB" id="2151789at2759"/>
<dbReference type="AlphaFoldDB" id="A0A8H3J7Y5"/>
<keyword evidence="2" id="KW-1185">Reference proteome</keyword>
<name>A0A8H3J7Y5_9LECA</name>
<organism evidence="1 2">
    <name type="scientific">Imshaugia aleurites</name>
    <dbReference type="NCBI Taxonomy" id="172621"/>
    <lineage>
        <taxon>Eukaryota</taxon>
        <taxon>Fungi</taxon>
        <taxon>Dikarya</taxon>
        <taxon>Ascomycota</taxon>
        <taxon>Pezizomycotina</taxon>
        <taxon>Lecanoromycetes</taxon>
        <taxon>OSLEUM clade</taxon>
        <taxon>Lecanoromycetidae</taxon>
        <taxon>Lecanorales</taxon>
        <taxon>Lecanorineae</taxon>
        <taxon>Parmeliaceae</taxon>
        <taxon>Imshaugia</taxon>
    </lineage>
</organism>
<dbReference type="Proteomes" id="UP000664534">
    <property type="component" value="Unassembled WGS sequence"/>
</dbReference>
<evidence type="ECO:0000313" key="2">
    <source>
        <dbReference type="Proteomes" id="UP000664534"/>
    </source>
</evidence>